<evidence type="ECO:0000313" key="1">
    <source>
        <dbReference type="EMBL" id="PSL21665.1"/>
    </source>
</evidence>
<comment type="caution">
    <text evidence="1">The sequence shown here is derived from an EMBL/GenBank/DDBJ whole genome shotgun (WGS) entry which is preliminary data.</text>
</comment>
<dbReference type="EMBL" id="PYGJ01000001">
    <property type="protein sequence ID" value="PSL21665.1"/>
    <property type="molecule type" value="Genomic_DNA"/>
</dbReference>
<sequence length="30" mass="3426">MLWLSATHWKLGLSLDRVTLMGHNKGSEFP</sequence>
<proteinExistence type="predicted"/>
<reference evidence="1 2" key="1">
    <citation type="submission" date="2018-03" db="EMBL/GenBank/DDBJ databases">
        <title>Genomic Encyclopedia of Archaeal and Bacterial Type Strains, Phase II (KMG-II): from individual species to whole genera.</title>
        <authorList>
            <person name="Goeker M."/>
        </authorList>
    </citation>
    <scope>NUCLEOTIDE SEQUENCE [LARGE SCALE GENOMIC DNA]</scope>
    <source>
        <strain evidence="1 2">DSM 100673</strain>
    </source>
</reference>
<gene>
    <name evidence="1" type="ORF">CLV88_10189</name>
</gene>
<evidence type="ECO:0000313" key="2">
    <source>
        <dbReference type="Proteomes" id="UP000240418"/>
    </source>
</evidence>
<accession>A0A2P8FIY0</accession>
<name>A0A2P8FIY0_9RHOB</name>
<dbReference type="AlphaFoldDB" id="A0A2P8FIY0"/>
<keyword evidence="2" id="KW-1185">Reference proteome</keyword>
<protein>
    <submittedName>
        <fullName evidence="1">Uncharacterized protein</fullName>
    </submittedName>
</protein>
<dbReference type="Proteomes" id="UP000240418">
    <property type="component" value="Unassembled WGS sequence"/>
</dbReference>
<organism evidence="1 2">
    <name type="scientific">Shimia abyssi</name>
    <dbReference type="NCBI Taxonomy" id="1662395"/>
    <lineage>
        <taxon>Bacteria</taxon>
        <taxon>Pseudomonadati</taxon>
        <taxon>Pseudomonadota</taxon>
        <taxon>Alphaproteobacteria</taxon>
        <taxon>Rhodobacterales</taxon>
        <taxon>Roseobacteraceae</taxon>
    </lineage>
</organism>